<reference evidence="2 3" key="1">
    <citation type="submission" date="2018-11" db="EMBL/GenBank/DDBJ databases">
        <authorList>
            <consortium name="Pathogen Informatics"/>
        </authorList>
    </citation>
    <scope>NUCLEOTIDE SEQUENCE [LARGE SCALE GENOMIC DNA]</scope>
</reference>
<evidence type="ECO:0000313" key="2">
    <source>
        <dbReference type="EMBL" id="VDM81684.1"/>
    </source>
</evidence>
<dbReference type="AlphaFoldDB" id="A0A3P7JSA6"/>
<dbReference type="EMBL" id="UYYB01114056">
    <property type="protein sequence ID" value="VDM81684.1"/>
    <property type="molecule type" value="Genomic_DNA"/>
</dbReference>
<evidence type="ECO:0000259" key="1">
    <source>
        <dbReference type="Pfam" id="PF00264"/>
    </source>
</evidence>
<dbReference type="InterPro" id="IPR008922">
    <property type="entry name" value="Di-copper_centre_dom_sf"/>
</dbReference>
<dbReference type="SUPFAM" id="SSF48056">
    <property type="entry name" value="Di-copper centre-containing domain"/>
    <property type="match status" value="1"/>
</dbReference>
<name>A0A3P7JSA6_STRVU</name>
<sequence>MMTDNERSRFRSAMWGIRQTTYRELGVIHSSYSTSPGAHGGPAFLPWHREFIKRLT</sequence>
<dbReference type="Proteomes" id="UP000270094">
    <property type="component" value="Unassembled WGS sequence"/>
</dbReference>
<gene>
    <name evidence="2" type="ORF">SVUK_LOCUS16682</name>
</gene>
<protein>
    <recommendedName>
        <fullName evidence="1">Tyrosinase copper-binding domain-containing protein</fullName>
    </recommendedName>
</protein>
<proteinExistence type="predicted"/>
<dbReference type="OrthoDB" id="5862182at2759"/>
<feature type="domain" description="Tyrosinase copper-binding" evidence="1">
    <location>
        <begin position="20"/>
        <end position="53"/>
    </location>
</feature>
<organism evidence="2 3">
    <name type="scientific">Strongylus vulgaris</name>
    <name type="common">Blood worm</name>
    <dbReference type="NCBI Taxonomy" id="40348"/>
    <lineage>
        <taxon>Eukaryota</taxon>
        <taxon>Metazoa</taxon>
        <taxon>Ecdysozoa</taxon>
        <taxon>Nematoda</taxon>
        <taxon>Chromadorea</taxon>
        <taxon>Rhabditida</taxon>
        <taxon>Rhabditina</taxon>
        <taxon>Rhabditomorpha</taxon>
        <taxon>Strongyloidea</taxon>
        <taxon>Strongylidae</taxon>
        <taxon>Strongylus</taxon>
    </lineage>
</organism>
<dbReference type="GO" id="GO:0016491">
    <property type="term" value="F:oxidoreductase activity"/>
    <property type="evidence" value="ECO:0007669"/>
    <property type="project" value="InterPro"/>
</dbReference>
<dbReference type="InterPro" id="IPR002227">
    <property type="entry name" value="Tyrosinase_Cu-bd"/>
</dbReference>
<dbReference type="Pfam" id="PF00264">
    <property type="entry name" value="Tyrosinase"/>
    <property type="match status" value="1"/>
</dbReference>
<evidence type="ECO:0000313" key="3">
    <source>
        <dbReference type="Proteomes" id="UP000270094"/>
    </source>
</evidence>
<dbReference type="Gene3D" id="1.10.1280.10">
    <property type="entry name" value="Di-copper center containing domain from catechol oxidase"/>
    <property type="match status" value="1"/>
</dbReference>
<keyword evidence="3" id="KW-1185">Reference proteome</keyword>
<accession>A0A3P7JSA6</accession>